<dbReference type="PANTHER" id="PTHR28258">
    <property type="entry name" value="VACUOLAR SEGREGATION PROTEIN 7"/>
    <property type="match status" value="1"/>
</dbReference>
<feature type="transmembrane region" description="Helical" evidence="2">
    <location>
        <begin position="288"/>
        <end position="307"/>
    </location>
</feature>
<evidence type="ECO:0000256" key="2">
    <source>
        <dbReference type="SAM" id="Phobius"/>
    </source>
</evidence>
<accession>A0A1D1Y9Q1</accession>
<dbReference type="GO" id="GO:0000011">
    <property type="term" value="P:vacuole inheritance"/>
    <property type="evidence" value="ECO:0007669"/>
    <property type="project" value="TreeGrafter"/>
</dbReference>
<reference evidence="3" key="1">
    <citation type="submission" date="2015-07" db="EMBL/GenBank/DDBJ databases">
        <title>Transcriptome Assembly of Anthurium amnicola.</title>
        <authorList>
            <person name="Suzuki J."/>
        </authorList>
    </citation>
    <scope>NUCLEOTIDE SEQUENCE</scope>
</reference>
<proteinExistence type="predicted"/>
<evidence type="ECO:0000256" key="1">
    <source>
        <dbReference type="SAM" id="MobiDB-lite"/>
    </source>
</evidence>
<feature type="region of interest" description="Disordered" evidence="1">
    <location>
        <begin position="81"/>
        <end position="102"/>
    </location>
</feature>
<dbReference type="Pfam" id="PF12751">
    <property type="entry name" value="Vac7"/>
    <property type="match status" value="2"/>
</dbReference>
<feature type="compositionally biased region" description="Basic and acidic residues" evidence="1">
    <location>
        <begin position="81"/>
        <end position="96"/>
    </location>
</feature>
<organism evidence="3">
    <name type="scientific">Anthurium amnicola</name>
    <dbReference type="NCBI Taxonomy" id="1678845"/>
    <lineage>
        <taxon>Eukaryota</taxon>
        <taxon>Viridiplantae</taxon>
        <taxon>Streptophyta</taxon>
        <taxon>Embryophyta</taxon>
        <taxon>Tracheophyta</taxon>
        <taxon>Spermatophyta</taxon>
        <taxon>Magnoliopsida</taxon>
        <taxon>Liliopsida</taxon>
        <taxon>Araceae</taxon>
        <taxon>Pothoideae</taxon>
        <taxon>Potheae</taxon>
        <taxon>Anthurium</taxon>
    </lineage>
</organism>
<dbReference type="GO" id="GO:1903778">
    <property type="term" value="P:protein localization to vacuolar membrane"/>
    <property type="evidence" value="ECO:0007669"/>
    <property type="project" value="TreeGrafter"/>
</dbReference>
<feature type="compositionally biased region" description="Basic and acidic residues" evidence="1">
    <location>
        <begin position="17"/>
        <end position="37"/>
    </location>
</feature>
<keyword evidence="2" id="KW-1133">Transmembrane helix</keyword>
<dbReference type="GO" id="GO:0070772">
    <property type="term" value="C:PAS complex"/>
    <property type="evidence" value="ECO:0007669"/>
    <property type="project" value="TreeGrafter"/>
</dbReference>
<feature type="region of interest" description="Disordered" evidence="1">
    <location>
        <begin position="143"/>
        <end position="173"/>
    </location>
</feature>
<keyword evidence="2" id="KW-0812">Transmembrane</keyword>
<feature type="region of interest" description="Disordered" evidence="1">
    <location>
        <begin position="1"/>
        <end position="47"/>
    </location>
</feature>
<feature type="compositionally biased region" description="Polar residues" evidence="1">
    <location>
        <begin position="145"/>
        <end position="162"/>
    </location>
</feature>
<dbReference type="PANTHER" id="PTHR28258:SF1">
    <property type="entry name" value="VACUOLAR SEGREGATION PROTEIN 7"/>
    <property type="match status" value="1"/>
</dbReference>
<name>A0A1D1Y9Q1_9ARAE</name>
<gene>
    <name evidence="3" type="primary">VAC7_1</name>
    <name evidence="3" type="ORF">g.33734</name>
</gene>
<dbReference type="InterPro" id="IPR024260">
    <property type="entry name" value="Vac7"/>
</dbReference>
<dbReference type="GO" id="GO:0010513">
    <property type="term" value="P:positive regulation of phosphatidylinositol biosynthetic process"/>
    <property type="evidence" value="ECO:0007669"/>
    <property type="project" value="TreeGrafter"/>
</dbReference>
<sequence>MSAANLIISPQDSSNTEIEHYNDKKPLSPSPPRDHKQLSNNTIPSRAKKLVDKFTTFSTRSKGSDRQLTVETTICNAGRKEYQPEVRSTKSTDTSKVKKKKRPPVNITEGMSRADIFAAKVSSAVDASEDTDDEDFIYRDRGHSRTSSAASLNGPNPHSPFTSPHMPQGYNNYSISSHNSYGFSRYGSLNRPQDYGYFQGNAPPDPDDYIPRNCKNFGLHKSGTIRPALPDMWVRVKGEYPNYGATEYFYPDSVETPYYGHDSRRLPLFIKRRPPYKDQRRNSNSAPLWSMFIACFLLATCFFFYYVSTRPLRDVNIIDITNVLTTDKELMFDMNIQARNFDLWDIEIVDADLDIFAIPTNVGKPADLEGTKNSTELSSSSIIPNEYLGRVLYLDETLVFTGGTHRKGIVSMASSQVRLKNPGGRSDKDAQNRWSHIFRHDFVLIVRGFLKYSLPFAENNSVRVCYFREVDGTTVPSDNSTTKQPLALDVMTVCNEEWN</sequence>
<protein>
    <submittedName>
        <fullName evidence="3">Vacuolar segregation protein 7</fullName>
    </submittedName>
</protein>
<dbReference type="AlphaFoldDB" id="A0A1D1Y9Q1"/>
<keyword evidence="2" id="KW-0472">Membrane</keyword>
<dbReference type="EMBL" id="GDJX01016560">
    <property type="protein sequence ID" value="JAT51376.1"/>
    <property type="molecule type" value="Transcribed_RNA"/>
</dbReference>
<evidence type="ECO:0000313" key="3">
    <source>
        <dbReference type="EMBL" id="JAT51376.1"/>
    </source>
</evidence>